<dbReference type="AlphaFoldDB" id="A0A9Q7EC07"/>
<dbReference type="GeneID" id="93527858"/>
<evidence type="ECO:0000313" key="1">
    <source>
        <dbReference type="EMBL" id="QQU01924.1"/>
    </source>
</evidence>
<organism evidence="1 2">
    <name type="scientific">Myroides odoratus</name>
    <name type="common">Flavobacterium odoratum</name>
    <dbReference type="NCBI Taxonomy" id="256"/>
    <lineage>
        <taxon>Bacteria</taxon>
        <taxon>Pseudomonadati</taxon>
        <taxon>Bacteroidota</taxon>
        <taxon>Flavobacteriia</taxon>
        <taxon>Flavobacteriales</taxon>
        <taxon>Flavobacteriaceae</taxon>
        <taxon>Myroides</taxon>
    </lineage>
</organism>
<dbReference type="InterPro" id="IPR058238">
    <property type="entry name" value="Lant_leader_dom"/>
</dbReference>
<name>A0A9Q7EC07_MYROD</name>
<sequence length="58" mass="6283">MKDFGKLSFDKKRIAKLNDEQLASVKGGHVELMNADKVKCKSTSTTKSCSSTSTTSVD</sequence>
<dbReference type="Proteomes" id="UP000596202">
    <property type="component" value="Chromosome"/>
</dbReference>
<dbReference type="InterPro" id="IPR026408">
    <property type="entry name" value="GG_sam_targ_CFB"/>
</dbReference>
<proteinExistence type="predicted"/>
<dbReference type="NCBIfam" id="NF038153">
    <property type="entry name" value="lant_leader_L1a"/>
    <property type="match status" value="1"/>
</dbReference>
<accession>A0A9Q7EC07</accession>
<dbReference type="EMBL" id="CP068108">
    <property type="protein sequence ID" value="QQU01924.1"/>
    <property type="molecule type" value="Genomic_DNA"/>
</dbReference>
<dbReference type="RefSeq" id="WP_002985200.1">
    <property type="nucleotide sequence ID" value="NZ_CP068108.1"/>
</dbReference>
<reference evidence="1 2" key="1">
    <citation type="submission" date="2021-01" db="EMBL/GenBank/DDBJ databases">
        <title>FDA dAtabase for Regulatory Grade micrObial Sequences (FDA-ARGOS): Supporting development and validation of Infectious Disease Dx tests.</title>
        <authorList>
            <person name="Sproer C."/>
            <person name="Gronow S."/>
            <person name="Severitt S."/>
            <person name="Schroder I."/>
            <person name="Tallon L."/>
            <person name="Sadzewicz L."/>
            <person name="Zhao X."/>
            <person name="Boylan J."/>
            <person name="Ott S."/>
            <person name="Bowen H."/>
            <person name="Vavikolanu K."/>
            <person name="Mehta A."/>
            <person name="Aluvathingal J."/>
            <person name="Nadendla S."/>
            <person name="Lowell S."/>
            <person name="Myers T."/>
            <person name="Yan Y."/>
            <person name="Sichtig H."/>
        </authorList>
    </citation>
    <scope>NUCLEOTIDE SEQUENCE [LARGE SCALE GENOMIC DNA]</scope>
    <source>
        <strain evidence="1 2">FDAARGOS_1131</strain>
    </source>
</reference>
<dbReference type="NCBIfam" id="TIGR04149">
    <property type="entry name" value="GG_sam_targ_CFB"/>
    <property type="match status" value="1"/>
</dbReference>
<protein>
    <submittedName>
        <fullName evidence="1">Class I lanthipeptide</fullName>
    </submittedName>
</protein>
<gene>
    <name evidence="1" type="ORF">I6I88_09340</name>
</gene>
<evidence type="ECO:0000313" key="2">
    <source>
        <dbReference type="Proteomes" id="UP000596202"/>
    </source>
</evidence>